<gene>
    <name evidence="1" type="ORF">BBCT_1597</name>
</gene>
<proteinExistence type="predicted"/>
<dbReference type="EMBL" id="AP012325">
    <property type="protein sequence ID" value="BAR02565.1"/>
    <property type="molecule type" value="Genomic_DNA"/>
</dbReference>
<reference evidence="1 2" key="1">
    <citation type="submission" date="2012-02" db="EMBL/GenBank/DDBJ databases">
        <title>Complete genome sequence of Bifidobacterium catenulatum JCM 1194.</title>
        <authorList>
            <person name="Toh H."/>
            <person name="Oshima K."/>
            <person name="Morita H."/>
            <person name="Hattori M."/>
        </authorList>
    </citation>
    <scope>NUCLEOTIDE SEQUENCE [LARGE SCALE GENOMIC DNA]</scope>
    <source>
        <strain evidence="1 2">JCM 1194</strain>
    </source>
</reference>
<evidence type="ECO:0000313" key="2">
    <source>
        <dbReference type="Proteomes" id="UP000035061"/>
    </source>
</evidence>
<keyword evidence="2" id="KW-1185">Reference proteome</keyword>
<evidence type="ECO:0000313" key="1">
    <source>
        <dbReference type="EMBL" id="BAR02565.1"/>
    </source>
</evidence>
<name>A0ABN5V5H7_9BIFI</name>
<protein>
    <submittedName>
        <fullName evidence="1">Uncharacterized protein</fullName>
    </submittedName>
</protein>
<sequence length="181" mass="19478">MMTFDWRADIADSAKDGDATGSGGSRFEISPVDGVVESVPERRDWTIVFRGVSPVGSDELQVTINGIACETAEIVYDEQTLSLSVAVHDVPSTARLSVAVPKGLSVADNPIDKDVLDALLHAQMPYVTKEHALQAIREQGVRAVGALRTLDGKPRFSKEPFVAYGMPDAVNGVLEEILLRS</sequence>
<accession>A0ABN5V5H7</accession>
<dbReference type="Proteomes" id="UP000035061">
    <property type="component" value="Chromosome"/>
</dbReference>
<organism evidence="1 2">
    <name type="scientific">Bifidobacterium catenulatum DSM 16992 = JCM 1194 = LMG 11043</name>
    <dbReference type="NCBI Taxonomy" id="566552"/>
    <lineage>
        <taxon>Bacteria</taxon>
        <taxon>Bacillati</taxon>
        <taxon>Actinomycetota</taxon>
        <taxon>Actinomycetes</taxon>
        <taxon>Bifidobacteriales</taxon>
        <taxon>Bifidobacteriaceae</taxon>
        <taxon>Bifidobacterium</taxon>
    </lineage>
</organism>